<dbReference type="EMBL" id="WVRA01000001">
    <property type="protein sequence ID" value="NOE17644.1"/>
    <property type="molecule type" value="Genomic_DNA"/>
</dbReference>
<evidence type="ECO:0000256" key="1">
    <source>
        <dbReference type="SAM" id="MobiDB-lite"/>
    </source>
</evidence>
<proteinExistence type="predicted"/>
<evidence type="ECO:0000313" key="3">
    <source>
        <dbReference type="Proteomes" id="UP000597886"/>
    </source>
</evidence>
<accession>A0AA90YYW5</accession>
<dbReference type="Proteomes" id="UP000597886">
    <property type="component" value="Unassembled WGS sequence"/>
</dbReference>
<organism evidence="2 3">
    <name type="scientific">Ruegeria atlantica</name>
    <dbReference type="NCBI Taxonomy" id="81569"/>
    <lineage>
        <taxon>Bacteria</taxon>
        <taxon>Pseudomonadati</taxon>
        <taxon>Pseudomonadota</taxon>
        <taxon>Alphaproteobacteria</taxon>
        <taxon>Rhodobacterales</taxon>
        <taxon>Roseobacteraceae</taxon>
        <taxon>Ruegeria</taxon>
    </lineage>
</organism>
<evidence type="ECO:0000313" key="2">
    <source>
        <dbReference type="EMBL" id="NOE17644.1"/>
    </source>
</evidence>
<gene>
    <name evidence="2" type="ORF">GS634_05845</name>
</gene>
<protein>
    <submittedName>
        <fullName evidence="2">Uncharacterized protein</fullName>
    </submittedName>
</protein>
<dbReference type="RefSeq" id="WP_171328930.1">
    <property type="nucleotide sequence ID" value="NZ_WVRA01000001.1"/>
</dbReference>
<feature type="region of interest" description="Disordered" evidence="1">
    <location>
        <begin position="1"/>
        <end position="25"/>
    </location>
</feature>
<sequence>MSADENDNRKEHEYTESEKTDPECRSVDDRLTAIEQRLDQLMRVMEPGPEDKLETVEHRVDALLTSIESLGELGNHSSDFNPTSTGPAFGFVDAGSVGAPTRRTFSWAKNCCKNWCSIRASSKGCHPNAC</sequence>
<comment type="caution">
    <text evidence="2">The sequence shown here is derived from an EMBL/GenBank/DDBJ whole genome shotgun (WGS) entry which is preliminary data.</text>
</comment>
<dbReference type="AlphaFoldDB" id="A0AA90YYW5"/>
<reference evidence="2" key="1">
    <citation type="submission" date="2019-12" db="EMBL/GenBank/DDBJ databases">
        <title>Ruegeria JWLKs population differentiation of coral mucus and skeleton niches.</title>
        <authorList>
            <person name="Luo D."/>
        </authorList>
    </citation>
    <scope>NUCLEOTIDE SEQUENCE</scope>
    <source>
        <strain evidence="2">HKCCD6181</strain>
    </source>
</reference>
<name>A0AA90YYW5_9RHOB</name>